<name>A0A6P6XMY2_DERPT</name>
<dbReference type="InParanoid" id="A0A6P6XMY2"/>
<evidence type="ECO:0000259" key="7">
    <source>
        <dbReference type="PROSITE" id="PS50023"/>
    </source>
</evidence>
<dbReference type="PROSITE" id="PS50023">
    <property type="entry name" value="LIM_DOMAIN_2"/>
    <property type="match status" value="1"/>
</dbReference>
<dbReference type="RefSeq" id="XP_027194802.1">
    <property type="nucleotide sequence ID" value="XM_027339001.1"/>
</dbReference>
<feature type="region of interest" description="Disordered" evidence="6">
    <location>
        <begin position="153"/>
        <end position="424"/>
    </location>
</feature>
<reference evidence="9" key="1">
    <citation type="submission" date="2025-08" db="UniProtKB">
        <authorList>
            <consortium name="RefSeq"/>
        </authorList>
    </citation>
    <scope>IDENTIFICATION</scope>
    <source>
        <strain evidence="9">Airmid</strain>
    </source>
</reference>
<evidence type="ECO:0000256" key="3">
    <source>
        <dbReference type="ARBA" id="ARBA00022833"/>
    </source>
</evidence>
<evidence type="ECO:0000256" key="4">
    <source>
        <dbReference type="ARBA" id="ARBA00023038"/>
    </source>
</evidence>
<accession>A0A6P6XMY2</accession>
<feature type="compositionally biased region" description="Low complexity" evidence="6">
    <location>
        <begin position="238"/>
        <end position="249"/>
    </location>
</feature>
<feature type="compositionally biased region" description="Low complexity" evidence="6">
    <location>
        <begin position="287"/>
        <end position="296"/>
    </location>
</feature>
<feature type="compositionally biased region" description="Low complexity" evidence="6">
    <location>
        <begin position="160"/>
        <end position="175"/>
    </location>
</feature>
<dbReference type="GO" id="GO:0140297">
    <property type="term" value="F:DNA-binding transcription factor binding"/>
    <property type="evidence" value="ECO:0007669"/>
    <property type="project" value="TreeGrafter"/>
</dbReference>
<evidence type="ECO:0000256" key="2">
    <source>
        <dbReference type="ARBA" id="ARBA00022737"/>
    </source>
</evidence>
<dbReference type="PANTHER" id="PTHR45787">
    <property type="entry name" value="LD11652P"/>
    <property type="match status" value="1"/>
</dbReference>
<proteinExistence type="predicted"/>
<dbReference type="GO" id="GO:0005634">
    <property type="term" value="C:nucleus"/>
    <property type="evidence" value="ECO:0007669"/>
    <property type="project" value="TreeGrafter"/>
</dbReference>
<dbReference type="GO" id="GO:0003713">
    <property type="term" value="F:transcription coactivator activity"/>
    <property type="evidence" value="ECO:0007669"/>
    <property type="project" value="TreeGrafter"/>
</dbReference>
<dbReference type="PANTHER" id="PTHR45787:SF1">
    <property type="entry name" value="LIM ZINC-BINDING DOMAIN-CONTAINING PROTEIN"/>
    <property type="match status" value="1"/>
</dbReference>
<dbReference type="GO" id="GO:0045944">
    <property type="term" value="P:positive regulation of transcription by RNA polymerase II"/>
    <property type="evidence" value="ECO:0007669"/>
    <property type="project" value="TreeGrafter"/>
</dbReference>
<dbReference type="OrthoDB" id="6513444at2759"/>
<evidence type="ECO:0000313" key="8">
    <source>
        <dbReference type="Proteomes" id="UP000515146"/>
    </source>
</evidence>
<dbReference type="AlphaFoldDB" id="A0A6P6XMY2"/>
<keyword evidence="2" id="KW-0677">Repeat</keyword>
<keyword evidence="3 5" id="KW-0862">Zinc</keyword>
<feature type="compositionally biased region" description="Low complexity" evidence="6">
    <location>
        <begin position="313"/>
        <end position="324"/>
    </location>
</feature>
<dbReference type="InterPro" id="IPR001781">
    <property type="entry name" value="Znf_LIM"/>
</dbReference>
<dbReference type="OMA" id="NDYMRIN"/>
<dbReference type="GO" id="GO:0046872">
    <property type="term" value="F:metal ion binding"/>
    <property type="evidence" value="ECO:0007669"/>
    <property type="project" value="UniProtKB-KW"/>
</dbReference>
<keyword evidence="8" id="KW-1185">Reference proteome</keyword>
<evidence type="ECO:0000256" key="5">
    <source>
        <dbReference type="PROSITE-ProRule" id="PRU00125"/>
    </source>
</evidence>
<evidence type="ECO:0000256" key="6">
    <source>
        <dbReference type="SAM" id="MobiDB-lite"/>
    </source>
</evidence>
<gene>
    <name evidence="9" type="primary">LOC113789460</name>
</gene>
<sequence>MFDLESKKKSKRRTDNKYENKPNMQKMVYSCSKCHKAITEPMVSKCDNRYWHSSCLTCQMCGHTPSVVGEQSMYMFRGSLICKNDYMRINCVCKTCSRPLSQSDMVIKANGYGYMHDKCVFCGRCQHRLETGDRFMLTTDQMIVCQKCIMQQHPQGPPGSGTTSAGPNATPPQHSLHSHPHSQMVNPTPMGPMMQQHGPQGPSMHGHHSGSMISSGGGGNHHGHGPPPPQYPHHHSQQHQLGQPPQNQHGNHHSHGQGPLSGQQQNFGPQQHQQHPHPPHSSHSSHSHPLQPHQSSNFMMGGGPPNGYPPPNQNNNNGANNMNGMYGGHHHPHHHHHHHHHPHMGHQTGMPNSNGPPNGPQPPQSAPNGIGPGVNNVNTRVTPPTSTTPNNSTGNTTTNTTNTTSGGGGGRRGRKRNTQVKEEF</sequence>
<feature type="compositionally biased region" description="Low complexity" evidence="6">
    <location>
        <begin position="345"/>
        <end position="356"/>
    </location>
</feature>
<protein>
    <submittedName>
        <fullName evidence="9">Protein pygopus-like</fullName>
    </submittedName>
</protein>
<feature type="compositionally biased region" description="Low complexity" evidence="6">
    <location>
        <begin position="195"/>
        <end position="214"/>
    </location>
</feature>
<evidence type="ECO:0000313" key="9">
    <source>
        <dbReference type="RefSeq" id="XP_027194802.1"/>
    </source>
</evidence>
<keyword evidence="4 5" id="KW-0440">LIM domain</keyword>
<dbReference type="Proteomes" id="UP000515146">
    <property type="component" value="Unplaced"/>
</dbReference>
<feature type="compositionally biased region" description="Basic residues" evidence="6">
    <location>
        <begin position="328"/>
        <end position="344"/>
    </location>
</feature>
<dbReference type="InterPro" id="IPR050945">
    <property type="entry name" value="LMO_RBTN_TF"/>
</dbReference>
<dbReference type="SMART" id="SM00132">
    <property type="entry name" value="LIM"/>
    <property type="match status" value="2"/>
</dbReference>
<dbReference type="Pfam" id="PF00412">
    <property type="entry name" value="LIM"/>
    <property type="match status" value="2"/>
</dbReference>
<feature type="domain" description="LIM zinc-binding" evidence="7">
    <location>
        <begin position="29"/>
        <end position="92"/>
    </location>
</feature>
<dbReference type="Gene3D" id="2.10.110.10">
    <property type="entry name" value="Cysteine Rich Protein"/>
    <property type="match status" value="2"/>
</dbReference>
<feature type="compositionally biased region" description="Basic residues" evidence="6">
    <location>
        <begin position="274"/>
        <end position="286"/>
    </location>
</feature>
<dbReference type="CDD" id="cd08368">
    <property type="entry name" value="LIM"/>
    <property type="match status" value="1"/>
</dbReference>
<organism evidence="8 9">
    <name type="scientific">Dermatophagoides pteronyssinus</name>
    <name type="common">European house dust mite</name>
    <dbReference type="NCBI Taxonomy" id="6956"/>
    <lineage>
        <taxon>Eukaryota</taxon>
        <taxon>Metazoa</taxon>
        <taxon>Ecdysozoa</taxon>
        <taxon>Arthropoda</taxon>
        <taxon>Chelicerata</taxon>
        <taxon>Arachnida</taxon>
        <taxon>Acari</taxon>
        <taxon>Acariformes</taxon>
        <taxon>Sarcoptiformes</taxon>
        <taxon>Astigmata</taxon>
        <taxon>Psoroptidia</taxon>
        <taxon>Analgoidea</taxon>
        <taxon>Pyroglyphidae</taxon>
        <taxon>Dermatophagoidinae</taxon>
        <taxon>Dermatophagoides</taxon>
    </lineage>
</organism>
<keyword evidence="1 5" id="KW-0479">Metal-binding</keyword>
<evidence type="ECO:0000256" key="1">
    <source>
        <dbReference type="ARBA" id="ARBA00022723"/>
    </source>
</evidence>
<feature type="compositionally biased region" description="Low complexity" evidence="6">
    <location>
        <begin position="366"/>
        <end position="404"/>
    </location>
</feature>
<dbReference type="KEGG" id="dpte:113789460"/>